<name>A0AAV3QFK2_LITER</name>
<reference evidence="5 6" key="1">
    <citation type="submission" date="2024-01" db="EMBL/GenBank/DDBJ databases">
        <title>The complete chloroplast genome sequence of Lithospermum erythrorhizon: insights into the phylogenetic relationship among Boraginaceae species and the maternal lineages of purple gromwells.</title>
        <authorList>
            <person name="Okada T."/>
            <person name="Watanabe K."/>
        </authorList>
    </citation>
    <scope>NUCLEOTIDE SEQUENCE [LARGE SCALE GENOMIC DNA]</scope>
</reference>
<evidence type="ECO:0000313" key="6">
    <source>
        <dbReference type="Proteomes" id="UP001454036"/>
    </source>
</evidence>
<feature type="coiled-coil region" evidence="2">
    <location>
        <begin position="121"/>
        <end position="155"/>
    </location>
</feature>
<feature type="region of interest" description="Disordered" evidence="3">
    <location>
        <begin position="159"/>
        <end position="189"/>
    </location>
</feature>
<protein>
    <recommendedName>
        <fullName evidence="4">NAB domain-containing protein</fullName>
    </recommendedName>
</protein>
<dbReference type="AlphaFoldDB" id="A0AAV3QFK2"/>
<evidence type="ECO:0000256" key="2">
    <source>
        <dbReference type="SAM" id="Coils"/>
    </source>
</evidence>
<sequence>MGKILDIIEENGDTLVETGKMFFQKRPELIELVQDLGKSYISLAHKYEQLKSKSTLVKSTASDLGCSFSNSSFIHQHQHQHIWMGSGDELNENGFGLDELELEIPKMVEDSLSPQAELIKRIEEKRVVKELEMQINELMEENKMLKGTLQAAHQEHSCSCDKNAKKQPKKSSSFSKLKGALHLGRKTDQ</sequence>
<dbReference type="PROSITE" id="PS51774">
    <property type="entry name" value="NAB"/>
    <property type="match status" value="1"/>
</dbReference>
<dbReference type="InterPro" id="IPR011684">
    <property type="entry name" value="NAB"/>
</dbReference>
<evidence type="ECO:0000313" key="5">
    <source>
        <dbReference type="EMBL" id="GAA0161405.1"/>
    </source>
</evidence>
<feature type="domain" description="NAB" evidence="4">
    <location>
        <begin position="1"/>
        <end position="54"/>
    </location>
</feature>
<evidence type="ECO:0000259" key="4">
    <source>
        <dbReference type="PROSITE" id="PS51774"/>
    </source>
</evidence>
<dbReference type="Pfam" id="PF07765">
    <property type="entry name" value="KIP1"/>
    <property type="match status" value="1"/>
</dbReference>
<comment type="caution">
    <text evidence="5">The sequence shown here is derived from an EMBL/GenBank/DDBJ whole genome shotgun (WGS) entry which is preliminary data.</text>
</comment>
<keyword evidence="6" id="KW-1185">Reference proteome</keyword>
<dbReference type="GO" id="GO:0003779">
    <property type="term" value="F:actin binding"/>
    <property type="evidence" value="ECO:0007669"/>
    <property type="project" value="InterPro"/>
</dbReference>
<dbReference type="Proteomes" id="UP001454036">
    <property type="component" value="Unassembled WGS sequence"/>
</dbReference>
<dbReference type="EMBL" id="BAABME010004165">
    <property type="protein sequence ID" value="GAA0161405.1"/>
    <property type="molecule type" value="Genomic_DNA"/>
</dbReference>
<accession>A0AAV3QFK2</accession>
<gene>
    <name evidence="5" type="ORF">LIER_17730</name>
</gene>
<proteinExistence type="predicted"/>
<evidence type="ECO:0000256" key="3">
    <source>
        <dbReference type="SAM" id="MobiDB-lite"/>
    </source>
</evidence>
<evidence type="ECO:0000256" key="1">
    <source>
        <dbReference type="ARBA" id="ARBA00023054"/>
    </source>
</evidence>
<organism evidence="5 6">
    <name type="scientific">Lithospermum erythrorhizon</name>
    <name type="common">Purple gromwell</name>
    <name type="synonym">Lithospermum officinale var. erythrorhizon</name>
    <dbReference type="NCBI Taxonomy" id="34254"/>
    <lineage>
        <taxon>Eukaryota</taxon>
        <taxon>Viridiplantae</taxon>
        <taxon>Streptophyta</taxon>
        <taxon>Embryophyta</taxon>
        <taxon>Tracheophyta</taxon>
        <taxon>Spermatophyta</taxon>
        <taxon>Magnoliopsida</taxon>
        <taxon>eudicotyledons</taxon>
        <taxon>Gunneridae</taxon>
        <taxon>Pentapetalae</taxon>
        <taxon>asterids</taxon>
        <taxon>lamiids</taxon>
        <taxon>Boraginales</taxon>
        <taxon>Boraginaceae</taxon>
        <taxon>Boraginoideae</taxon>
        <taxon>Lithospermeae</taxon>
        <taxon>Lithospermum</taxon>
    </lineage>
</organism>
<keyword evidence="1 2" id="KW-0175">Coiled coil</keyword>